<dbReference type="SMART" id="SM00345">
    <property type="entry name" value="HTH_GNTR"/>
    <property type="match status" value="1"/>
</dbReference>
<reference evidence="6" key="1">
    <citation type="journal article" date="2019" name="Int. J. Syst. Evol. Microbiol.">
        <title>The Global Catalogue of Microorganisms (GCM) 10K type strain sequencing project: providing services to taxonomists for standard genome sequencing and annotation.</title>
        <authorList>
            <consortium name="The Broad Institute Genomics Platform"/>
            <consortium name="The Broad Institute Genome Sequencing Center for Infectious Disease"/>
            <person name="Wu L."/>
            <person name="Ma J."/>
        </authorList>
    </citation>
    <scope>NUCLEOTIDE SEQUENCE [LARGE SCALE GENOMIC DNA]</scope>
    <source>
        <strain evidence="6">CGMCC 1.10363</strain>
    </source>
</reference>
<evidence type="ECO:0000313" key="5">
    <source>
        <dbReference type="EMBL" id="MFC4244248.1"/>
    </source>
</evidence>
<dbReference type="PROSITE" id="PS50949">
    <property type="entry name" value="HTH_GNTR"/>
    <property type="match status" value="1"/>
</dbReference>
<dbReference type="InterPro" id="IPR036390">
    <property type="entry name" value="WH_DNA-bd_sf"/>
</dbReference>
<dbReference type="Pfam" id="PF07702">
    <property type="entry name" value="UTRA"/>
    <property type="match status" value="1"/>
</dbReference>
<dbReference type="InterPro" id="IPR028978">
    <property type="entry name" value="Chorismate_lyase_/UTRA_dom_sf"/>
</dbReference>
<name>A0ABV8Q9A8_9MICO</name>
<dbReference type="SMART" id="SM00866">
    <property type="entry name" value="UTRA"/>
    <property type="match status" value="1"/>
</dbReference>
<feature type="domain" description="HTH gntR-type" evidence="4">
    <location>
        <begin position="1"/>
        <end position="69"/>
    </location>
</feature>
<protein>
    <submittedName>
        <fullName evidence="5">GntR family transcriptional regulator</fullName>
    </submittedName>
</protein>
<keyword evidence="3" id="KW-0804">Transcription</keyword>
<keyword evidence="6" id="KW-1185">Reference proteome</keyword>
<accession>A0ABV8Q9A8</accession>
<keyword evidence="1" id="KW-0805">Transcription regulation</keyword>
<dbReference type="InterPro" id="IPR036388">
    <property type="entry name" value="WH-like_DNA-bd_sf"/>
</dbReference>
<dbReference type="SUPFAM" id="SSF46785">
    <property type="entry name" value="Winged helix' DNA-binding domain"/>
    <property type="match status" value="1"/>
</dbReference>
<dbReference type="Gene3D" id="1.10.10.10">
    <property type="entry name" value="Winged helix-like DNA-binding domain superfamily/Winged helix DNA-binding domain"/>
    <property type="match status" value="1"/>
</dbReference>
<dbReference type="Proteomes" id="UP001595900">
    <property type="component" value="Unassembled WGS sequence"/>
</dbReference>
<dbReference type="PANTHER" id="PTHR44846:SF1">
    <property type="entry name" value="MANNOSYL-D-GLYCERATE TRANSPORT_METABOLISM SYSTEM REPRESSOR MNGR-RELATED"/>
    <property type="match status" value="1"/>
</dbReference>
<dbReference type="EMBL" id="JBHSCN010000005">
    <property type="protein sequence ID" value="MFC4244248.1"/>
    <property type="molecule type" value="Genomic_DNA"/>
</dbReference>
<dbReference type="SUPFAM" id="SSF64288">
    <property type="entry name" value="Chorismate lyase-like"/>
    <property type="match status" value="1"/>
</dbReference>
<dbReference type="Pfam" id="PF00392">
    <property type="entry name" value="GntR"/>
    <property type="match status" value="1"/>
</dbReference>
<proteinExistence type="predicted"/>
<dbReference type="InterPro" id="IPR011663">
    <property type="entry name" value="UTRA"/>
</dbReference>
<evidence type="ECO:0000256" key="3">
    <source>
        <dbReference type="ARBA" id="ARBA00023163"/>
    </source>
</evidence>
<dbReference type="CDD" id="cd07377">
    <property type="entry name" value="WHTH_GntR"/>
    <property type="match status" value="1"/>
</dbReference>
<dbReference type="PANTHER" id="PTHR44846">
    <property type="entry name" value="MANNOSYL-D-GLYCERATE TRANSPORT/METABOLISM SYSTEM REPRESSOR MNGR-RELATED"/>
    <property type="match status" value="1"/>
</dbReference>
<comment type="caution">
    <text evidence="5">The sequence shown here is derived from an EMBL/GenBank/DDBJ whole genome shotgun (WGS) entry which is preliminary data.</text>
</comment>
<dbReference type="Gene3D" id="3.40.1410.10">
    <property type="entry name" value="Chorismate lyase-like"/>
    <property type="match status" value="1"/>
</dbReference>
<evidence type="ECO:0000313" key="6">
    <source>
        <dbReference type="Proteomes" id="UP001595900"/>
    </source>
</evidence>
<evidence type="ECO:0000259" key="4">
    <source>
        <dbReference type="PROSITE" id="PS50949"/>
    </source>
</evidence>
<evidence type="ECO:0000256" key="2">
    <source>
        <dbReference type="ARBA" id="ARBA00023125"/>
    </source>
</evidence>
<sequence length="236" mass="26012">MTRYQQLATELRTRITHGDFPVGSVLPSEHALAAEYGISRGTVRNALSVLALRGLVEPTRGNGWAISSALQTREFSSMRSFPEWAESQGLRPGGLVVESRRDMPTPTEVRALRINRREPVLRVTRVRTLDDKPVMIERTAFAPWVAPIIESLPNDEPSIVRVLLSEGIRSTHGTHRIDAVAATSEDSRLLSIARSSPVLRVRREYSDSLGRMIEVGEDRYLGGAVAFAVEVAATTA</sequence>
<dbReference type="RefSeq" id="WP_390229403.1">
    <property type="nucleotide sequence ID" value="NZ_JBHSCN010000005.1"/>
</dbReference>
<dbReference type="InterPro" id="IPR050679">
    <property type="entry name" value="Bact_HTH_transcr_reg"/>
</dbReference>
<organism evidence="5 6">
    <name type="scientific">Gryllotalpicola reticulitermitis</name>
    <dbReference type="NCBI Taxonomy" id="1184153"/>
    <lineage>
        <taxon>Bacteria</taxon>
        <taxon>Bacillati</taxon>
        <taxon>Actinomycetota</taxon>
        <taxon>Actinomycetes</taxon>
        <taxon>Micrococcales</taxon>
        <taxon>Microbacteriaceae</taxon>
        <taxon>Gryllotalpicola</taxon>
    </lineage>
</organism>
<dbReference type="PRINTS" id="PR00035">
    <property type="entry name" value="HTHGNTR"/>
</dbReference>
<evidence type="ECO:0000256" key="1">
    <source>
        <dbReference type="ARBA" id="ARBA00023015"/>
    </source>
</evidence>
<dbReference type="InterPro" id="IPR000524">
    <property type="entry name" value="Tscrpt_reg_HTH_GntR"/>
</dbReference>
<keyword evidence="2" id="KW-0238">DNA-binding</keyword>
<gene>
    <name evidence="5" type="ORF">ACFOYW_12765</name>
</gene>